<sequence>MTPPAYLINLDGSEARLRSASAALRAAGIAFDRVPAFDGRQLTPDAFPDYDAAAAMRHLGRPMRGGEIGCYLSHLRVARRFLETAADNCLVFEDDLQLRPGAAEGIAQVLDWLARRDLAWDLIHLAPARLRIHTPILELRLPEGGHRLTRAHYFPMTTTALIWSRPGAEAFLRGHERIFAPVDIYFRHWLTRSNRGLAVWPPLVVTSGADSEIAPAAAARRSAGGRHPLYPLIRQYRMATDKLIALRHRWRGRGPGGDQAGSFAKRR</sequence>
<keyword evidence="3" id="KW-1185">Reference proteome</keyword>
<comment type="caution">
    <text evidence="2">The sequence shown here is derived from an EMBL/GenBank/DDBJ whole genome shotgun (WGS) entry which is preliminary data.</text>
</comment>
<organism evidence="2 3">
    <name type="scientific">Paracoccus spongiarum</name>
    <dbReference type="NCBI Taxonomy" id="3064387"/>
    <lineage>
        <taxon>Bacteria</taxon>
        <taxon>Pseudomonadati</taxon>
        <taxon>Pseudomonadota</taxon>
        <taxon>Alphaproteobacteria</taxon>
        <taxon>Rhodobacterales</taxon>
        <taxon>Paracoccaceae</taxon>
        <taxon>Paracoccus</taxon>
    </lineage>
</organism>
<proteinExistence type="predicted"/>
<dbReference type="Pfam" id="PF01755">
    <property type="entry name" value="Glyco_transf_25"/>
    <property type="match status" value="1"/>
</dbReference>
<evidence type="ECO:0000259" key="1">
    <source>
        <dbReference type="Pfam" id="PF01755"/>
    </source>
</evidence>
<evidence type="ECO:0000313" key="2">
    <source>
        <dbReference type="EMBL" id="MDP5307341.1"/>
    </source>
</evidence>
<dbReference type="Proteomes" id="UP001224997">
    <property type="component" value="Unassembled WGS sequence"/>
</dbReference>
<evidence type="ECO:0000313" key="3">
    <source>
        <dbReference type="Proteomes" id="UP001224997"/>
    </source>
</evidence>
<gene>
    <name evidence="2" type="ORF">Q5Y72_09570</name>
</gene>
<dbReference type="EMBL" id="JAVAMQ010000007">
    <property type="protein sequence ID" value="MDP5307341.1"/>
    <property type="molecule type" value="Genomic_DNA"/>
</dbReference>
<accession>A0ABT9JBZ7</accession>
<dbReference type="CDD" id="cd06532">
    <property type="entry name" value="Glyco_transf_25"/>
    <property type="match status" value="1"/>
</dbReference>
<dbReference type="InterPro" id="IPR002654">
    <property type="entry name" value="Glyco_trans_25"/>
</dbReference>
<feature type="domain" description="Glycosyl transferase family 25" evidence="1">
    <location>
        <begin position="4"/>
        <end position="110"/>
    </location>
</feature>
<dbReference type="RefSeq" id="WP_305963186.1">
    <property type="nucleotide sequence ID" value="NZ_JAVAMQ010000007.1"/>
</dbReference>
<reference evidence="2 3" key="1">
    <citation type="submission" date="2023-08" db="EMBL/GenBank/DDBJ databases">
        <authorList>
            <person name="Park J.-S."/>
        </authorList>
    </citation>
    <scope>NUCLEOTIDE SEQUENCE [LARGE SCALE GENOMIC DNA]</scope>
    <source>
        <strain evidence="2 3">2205BS29-5</strain>
    </source>
</reference>
<name>A0ABT9JBZ7_9RHOB</name>
<protein>
    <submittedName>
        <fullName evidence="2">Glycosyltransferase family 25 protein</fullName>
    </submittedName>
</protein>